<dbReference type="Pfam" id="PF13424">
    <property type="entry name" value="TPR_12"/>
    <property type="match status" value="2"/>
</dbReference>
<accession>A0ABD1V1F1</accession>
<dbReference type="InterPro" id="IPR036852">
    <property type="entry name" value="Peptidase_S8/S53_dom_sf"/>
</dbReference>
<evidence type="ECO:0000313" key="3">
    <source>
        <dbReference type="Proteomes" id="UP001604336"/>
    </source>
</evidence>
<comment type="caution">
    <text evidence="2">The sequence shown here is derived from an EMBL/GenBank/DDBJ whole genome shotgun (WGS) entry which is preliminary data.</text>
</comment>
<dbReference type="SUPFAM" id="SSF52743">
    <property type="entry name" value="Subtilisin-like"/>
    <property type="match status" value="1"/>
</dbReference>
<dbReference type="InterPro" id="IPR011990">
    <property type="entry name" value="TPR-like_helical_dom_sf"/>
</dbReference>
<keyword evidence="1" id="KW-0175">Coiled coil</keyword>
<keyword evidence="3" id="KW-1185">Reference proteome</keyword>
<dbReference type="InterPro" id="IPR019734">
    <property type="entry name" value="TPR_rpt"/>
</dbReference>
<protein>
    <submittedName>
        <fullName evidence="2">Tetratricopeptide repeat (TPR)-like superfamily protein</fullName>
    </submittedName>
</protein>
<organism evidence="2 3">
    <name type="scientific">Abeliophyllum distichum</name>
    <dbReference type="NCBI Taxonomy" id="126358"/>
    <lineage>
        <taxon>Eukaryota</taxon>
        <taxon>Viridiplantae</taxon>
        <taxon>Streptophyta</taxon>
        <taxon>Embryophyta</taxon>
        <taxon>Tracheophyta</taxon>
        <taxon>Spermatophyta</taxon>
        <taxon>Magnoliopsida</taxon>
        <taxon>eudicotyledons</taxon>
        <taxon>Gunneridae</taxon>
        <taxon>Pentapetalae</taxon>
        <taxon>asterids</taxon>
        <taxon>lamiids</taxon>
        <taxon>Lamiales</taxon>
        <taxon>Oleaceae</taxon>
        <taxon>Forsythieae</taxon>
        <taxon>Abeliophyllum</taxon>
    </lineage>
</organism>
<dbReference type="SMART" id="SM00028">
    <property type="entry name" value="TPR"/>
    <property type="match status" value="6"/>
</dbReference>
<dbReference type="Pfam" id="PF13374">
    <property type="entry name" value="TPR_10"/>
    <property type="match status" value="1"/>
</dbReference>
<dbReference type="EMBL" id="JBFOLK010000002">
    <property type="protein sequence ID" value="KAL2531150.1"/>
    <property type="molecule type" value="Genomic_DNA"/>
</dbReference>
<feature type="coiled-coil region" evidence="1">
    <location>
        <begin position="622"/>
        <end position="649"/>
    </location>
</feature>
<name>A0ABD1V1F1_9LAMI</name>
<evidence type="ECO:0000256" key="1">
    <source>
        <dbReference type="SAM" id="Coils"/>
    </source>
</evidence>
<dbReference type="SUPFAM" id="SSF48452">
    <property type="entry name" value="TPR-like"/>
    <property type="match status" value="2"/>
</dbReference>
<dbReference type="AlphaFoldDB" id="A0ABD1V1F1"/>
<evidence type="ECO:0000313" key="2">
    <source>
        <dbReference type="EMBL" id="KAL2531150.1"/>
    </source>
</evidence>
<sequence length="651" mass="73423">MLSHIAGIDALVKHKHPHWSPAAIKSALMTTSTTLDRVERSLQAQQYSESGTVSSPCNAFDFGSGHVNPRELLWILDSSLMQSELGEFLSDSVAVGISTYGFFKHRMFFRQAAANLFKRLRNSAPFPTKNRSSMPSAGELKFSGQHNFGGDNWSRNGRQAFQWVFLPGQTVIILGISSMPALAEDVSVESSSKNDTNVAEISGLREIGDGSVISNVHTSKWRVFTDNGRDYFMQGKLEQAERFFLSAIQEAKEGFGERDPHVASACNNLAELYRVKKAFDKAEPLYVEAIDILEEFFGRDDIRLGAALHNLGQFYLVQRKLEKARVCYECALKIKRRVLGEVHTDYADTIYHLGTVLYLQGKEKESEDLILDSIRILEEAGQGESIICIRRLQYLAQIYTKSNRITDAEILLRKILHVMELSKGWKSLDTVVAAERLALTLQSVGRLREAEDLLHRCLEARKILLPEEHIQNAANMLHIARVKMLNSSQLRKMNSSQAMDELDMAKDLLGNSIRISRKVLIRLLKQKENENTLVSRKTGKDGPVAMIILLQSLNDLGLLEITKLETQESMEEHEVEAVAALRQCISVFKEFGSVKSLSDSSEVKAEYLSCLRRLSNFMSSHMNTNQRSLEELNDEIQHVEVEISASRRREI</sequence>
<reference evidence="3" key="1">
    <citation type="submission" date="2024-07" db="EMBL/GenBank/DDBJ databases">
        <title>Two chromosome-level genome assemblies of Korean endemic species Abeliophyllum distichum and Forsythia ovata (Oleaceae).</title>
        <authorList>
            <person name="Jang H."/>
        </authorList>
    </citation>
    <scope>NUCLEOTIDE SEQUENCE [LARGE SCALE GENOMIC DNA]</scope>
</reference>
<dbReference type="PANTHER" id="PTHR47689">
    <property type="entry name" value="TETRATRICOPEPTIDE REPEAT (TPR)-LIKE SUPERFAMILY PROTEIN"/>
    <property type="match status" value="1"/>
</dbReference>
<dbReference type="Proteomes" id="UP001604336">
    <property type="component" value="Unassembled WGS sequence"/>
</dbReference>
<gene>
    <name evidence="2" type="ORF">Adt_04501</name>
</gene>
<dbReference type="Gene3D" id="3.40.50.200">
    <property type="entry name" value="Peptidase S8/S53 domain"/>
    <property type="match status" value="1"/>
</dbReference>
<dbReference type="Gene3D" id="1.25.40.10">
    <property type="entry name" value="Tetratricopeptide repeat domain"/>
    <property type="match status" value="2"/>
</dbReference>
<proteinExistence type="predicted"/>
<dbReference type="PANTHER" id="PTHR47689:SF2">
    <property type="entry name" value="TETRATRICOPEPTIDE REPEAT (TPR)-LIKE SUPERFAMILY PROTEIN"/>
    <property type="match status" value="1"/>
</dbReference>